<dbReference type="OrthoDB" id="2286148at2759"/>
<dbReference type="Proteomes" id="UP000187429">
    <property type="component" value="Unassembled WGS sequence"/>
</dbReference>
<evidence type="ECO:0000313" key="2">
    <source>
        <dbReference type="EMBL" id="OMJ24388.1"/>
    </source>
</evidence>
<reference evidence="3" key="1">
    <citation type="submission" date="2017-01" db="EMBL/GenBank/DDBJ databases">
        <authorList>
            <person name="Wang Y."/>
            <person name="White M."/>
            <person name="Kvist S."/>
            <person name="Moncalvo J.-M."/>
        </authorList>
    </citation>
    <scope>NUCLEOTIDE SEQUENCE [LARGE SCALE GENOMIC DNA]</scope>
    <source>
        <strain evidence="3">ID-206-W2</strain>
    </source>
</reference>
<feature type="region of interest" description="Disordered" evidence="1">
    <location>
        <begin position="1"/>
        <end position="21"/>
    </location>
</feature>
<organism evidence="2 3">
    <name type="scientific">Smittium culicis</name>
    <dbReference type="NCBI Taxonomy" id="133412"/>
    <lineage>
        <taxon>Eukaryota</taxon>
        <taxon>Fungi</taxon>
        <taxon>Fungi incertae sedis</taxon>
        <taxon>Zoopagomycota</taxon>
        <taxon>Kickxellomycotina</taxon>
        <taxon>Harpellomycetes</taxon>
        <taxon>Harpellales</taxon>
        <taxon>Legeriomycetaceae</taxon>
        <taxon>Smittium</taxon>
    </lineage>
</organism>
<sequence>MNYNSSPLKDPESSADTPGIDTEEDVEIMFSSTIRALLSDIAITITQSRIDKLHKGLELPDKPTHRRQNDNGYSPFVSASRVRFQKIRTAATLLRRRVPPLIPAPIGLQTANEIFAEGVADAEGGLNRDPELTPSRGQTRYVQGSVFQTDGQPMGSEHSGTGIQNPLHQPKNTDVESLLEKYTIEEIKPRNTGFYSQFFIIHKKTEDLRPILDLLKLNIHVKKYFKMETLTSICRKIHRKDYPTSLYLHDEFMNILFRVFPLGLLLSPLGSPTSGQKATERWKNDIEMPCEVYSEGPIDVDYSAPWGTNSSPSLGAQEHRYLHSMGNCCGYPLLIWNFEPKIEGNEYHCKGATGGALFSEAQDSGEIGEGLLRKHNHTLVHQKVWKHNLLRTIEELRTDLVTLPEKQSPLPKSLPRTNHNEFGYTELEVSHIVSRYGDTANISADHTPRNNCNTNYQKRKIFTLEKQAPVLDVFEDQWRSLETQGLGTYVVDFIISSDRRVRRRLRYNSIQQRFLD</sequence>
<keyword evidence="3" id="KW-1185">Reference proteome</keyword>
<comment type="caution">
    <text evidence="2">The sequence shown here is derived from an EMBL/GenBank/DDBJ whole genome shotgun (WGS) entry which is preliminary data.</text>
</comment>
<protein>
    <submittedName>
        <fullName evidence="2">Uncharacterized protein</fullName>
    </submittedName>
</protein>
<evidence type="ECO:0000256" key="1">
    <source>
        <dbReference type="SAM" id="MobiDB-lite"/>
    </source>
</evidence>
<feature type="compositionally biased region" description="Polar residues" evidence="1">
    <location>
        <begin position="158"/>
        <end position="170"/>
    </location>
</feature>
<dbReference type="EMBL" id="LSSM01001839">
    <property type="protein sequence ID" value="OMJ24388.1"/>
    <property type="molecule type" value="Genomic_DNA"/>
</dbReference>
<dbReference type="InterPro" id="IPR043502">
    <property type="entry name" value="DNA/RNA_pol_sf"/>
</dbReference>
<gene>
    <name evidence="2" type="ORF">AYI69_g4655</name>
</gene>
<evidence type="ECO:0000313" key="3">
    <source>
        <dbReference type="Proteomes" id="UP000187429"/>
    </source>
</evidence>
<accession>A0A1R1YBW7</accession>
<feature type="region of interest" description="Disordered" evidence="1">
    <location>
        <begin position="150"/>
        <end position="170"/>
    </location>
</feature>
<feature type="compositionally biased region" description="Basic and acidic residues" evidence="1">
    <location>
        <begin position="56"/>
        <end position="69"/>
    </location>
</feature>
<feature type="region of interest" description="Disordered" evidence="1">
    <location>
        <begin position="56"/>
        <end position="75"/>
    </location>
</feature>
<name>A0A1R1YBW7_9FUNG</name>
<dbReference type="AlphaFoldDB" id="A0A1R1YBW7"/>
<dbReference type="SUPFAM" id="SSF56672">
    <property type="entry name" value="DNA/RNA polymerases"/>
    <property type="match status" value="1"/>
</dbReference>
<proteinExistence type="predicted"/>